<proteinExistence type="predicted"/>
<dbReference type="EMBL" id="BARS01010912">
    <property type="protein sequence ID" value="GAF98448.1"/>
    <property type="molecule type" value="Genomic_DNA"/>
</dbReference>
<evidence type="ECO:0000313" key="1">
    <source>
        <dbReference type="EMBL" id="GAF98448.1"/>
    </source>
</evidence>
<accession>X0TY15</accession>
<protein>
    <submittedName>
        <fullName evidence="1">Uncharacterized protein</fullName>
    </submittedName>
</protein>
<gene>
    <name evidence="1" type="ORF">S01H1_20051</name>
</gene>
<dbReference type="AlphaFoldDB" id="X0TY15"/>
<sequence length="74" mass="8470">MIKLMKFIAGETWKGKWVWVKHDHITFLSEGTHHIPNTNGSTMLYTTITTIGGGQINVYESPHRVMEQMPARSQ</sequence>
<reference evidence="1" key="1">
    <citation type="journal article" date="2014" name="Front. Microbiol.">
        <title>High frequency of phylogenetically diverse reductive dehalogenase-homologous genes in deep subseafloor sedimentary metagenomes.</title>
        <authorList>
            <person name="Kawai M."/>
            <person name="Futagami T."/>
            <person name="Toyoda A."/>
            <person name="Takaki Y."/>
            <person name="Nishi S."/>
            <person name="Hori S."/>
            <person name="Arai W."/>
            <person name="Tsubouchi T."/>
            <person name="Morono Y."/>
            <person name="Uchiyama I."/>
            <person name="Ito T."/>
            <person name="Fujiyama A."/>
            <person name="Inagaki F."/>
            <person name="Takami H."/>
        </authorList>
    </citation>
    <scope>NUCLEOTIDE SEQUENCE</scope>
    <source>
        <strain evidence="1">Expedition CK06-06</strain>
    </source>
</reference>
<comment type="caution">
    <text evidence="1">The sequence shown here is derived from an EMBL/GenBank/DDBJ whole genome shotgun (WGS) entry which is preliminary data.</text>
</comment>
<organism evidence="1">
    <name type="scientific">marine sediment metagenome</name>
    <dbReference type="NCBI Taxonomy" id="412755"/>
    <lineage>
        <taxon>unclassified sequences</taxon>
        <taxon>metagenomes</taxon>
        <taxon>ecological metagenomes</taxon>
    </lineage>
</organism>
<name>X0TY15_9ZZZZ</name>